<dbReference type="PANTHER" id="PTHR43575">
    <property type="entry name" value="PROTEIN ABCI7, CHLOROPLASTIC"/>
    <property type="match status" value="1"/>
</dbReference>
<evidence type="ECO:0000256" key="1">
    <source>
        <dbReference type="ARBA" id="ARBA00043967"/>
    </source>
</evidence>
<dbReference type="InterPro" id="IPR011542">
    <property type="entry name" value="SUF_FeS_clus_asmbl_SufD"/>
</dbReference>
<evidence type="ECO:0000259" key="2">
    <source>
        <dbReference type="Pfam" id="PF01458"/>
    </source>
</evidence>
<dbReference type="STRING" id="118168.MC7420_775"/>
<dbReference type="InterPro" id="IPR037284">
    <property type="entry name" value="SUF_FeS_clus_asmbl_SufBD_sf"/>
</dbReference>
<dbReference type="OrthoDB" id="9803529at2"/>
<gene>
    <name evidence="4" type="ORF">MC7420_775</name>
</gene>
<dbReference type="PANTHER" id="PTHR43575:SF1">
    <property type="entry name" value="PROTEIN ABCI7, CHLOROPLASTIC"/>
    <property type="match status" value="1"/>
</dbReference>
<dbReference type="GO" id="GO:0016226">
    <property type="term" value="P:iron-sulfur cluster assembly"/>
    <property type="evidence" value="ECO:0007669"/>
    <property type="project" value="InterPro"/>
</dbReference>
<keyword evidence="5" id="KW-1185">Reference proteome</keyword>
<proteinExistence type="inferred from homology"/>
<accession>B4VTA0</accession>
<dbReference type="EMBL" id="DS989851">
    <property type="protein sequence ID" value="EDX74901.1"/>
    <property type="molecule type" value="Genomic_DNA"/>
</dbReference>
<dbReference type="AlphaFoldDB" id="B4VTA0"/>
<dbReference type="NCBIfam" id="TIGR01981">
    <property type="entry name" value="sufD"/>
    <property type="match status" value="1"/>
</dbReference>
<dbReference type="Pfam" id="PF01458">
    <property type="entry name" value="SUFBD_core"/>
    <property type="match status" value="1"/>
</dbReference>
<name>B4VTA0_9CYAN</name>
<evidence type="ECO:0000313" key="5">
    <source>
        <dbReference type="Proteomes" id="UP000003835"/>
    </source>
</evidence>
<dbReference type="Pfam" id="PF19295">
    <property type="entry name" value="SufBD_N"/>
    <property type="match status" value="1"/>
</dbReference>
<dbReference type="Proteomes" id="UP000003835">
    <property type="component" value="Unassembled WGS sequence"/>
</dbReference>
<comment type="similarity">
    <text evidence="1">Belongs to the iron-sulfur cluster assembly SufBD family.</text>
</comment>
<evidence type="ECO:0000259" key="3">
    <source>
        <dbReference type="Pfam" id="PF19295"/>
    </source>
</evidence>
<evidence type="ECO:0000313" key="4">
    <source>
        <dbReference type="EMBL" id="EDX74901.1"/>
    </source>
</evidence>
<dbReference type="InterPro" id="IPR000825">
    <property type="entry name" value="SUF_FeS_clus_asmbl_SufBD_core"/>
</dbReference>
<feature type="domain" description="SUF system FeS cluster assembly SufBD N-terminal" evidence="3">
    <location>
        <begin position="23"/>
        <end position="180"/>
    </location>
</feature>
<dbReference type="HOGENOM" id="CLU_026231_5_2_3"/>
<dbReference type="SUPFAM" id="SSF101960">
    <property type="entry name" value="Stabilizer of iron transporter SufD"/>
    <property type="match status" value="1"/>
</dbReference>
<reference evidence="4 5" key="1">
    <citation type="submission" date="2008-07" db="EMBL/GenBank/DDBJ databases">
        <authorList>
            <person name="Tandeau de Marsac N."/>
            <person name="Ferriera S."/>
            <person name="Johnson J."/>
            <person name="Kravitz S."/>
            <person name="Beeson K."/>
            <person name="Sutton G."/>
            <person name="Rogers Y.-H."/>
            <person name="Friedman R."/>
            <person name="Frazier M."/>
            <person name="Venter J.C."/>
        </authorList>
    </citation>
    <scope>NUCLEOTIDE SEQUENCE [LARGE SCALE GENOMIC DNA]</scope>
    <source>
        <strain evidence="4 5">PCC 7420</strain>
    </source>
</reference>
<feature type="domain" description="SUF system FeS cluster assembly SufBD core" evidence="2">
    <location>
        <begin position="189"/>
        <end position="426"/>
    </location>
</feature>
<dbReference type="InterPro" id="IPR055346">
    <property type="entry name" value="Fe-S_cluster_assembly_SufBD"/>
</dbReference>
<dbReference type="RefSeq" id="WP_006101721.1">
    <property type="nucleotide sequence ID" value="NZ_DS989851.1"/>
</dbReference>
<organism evidence="4 5">
    <name type="scientific">Coleofasciculus chthonoplastes PCC 7420</name>
    <dbReference type="NCBI Taxonomy" id="118168"/>
    <lineage>
        <taxon>Bacteria</taxon>
        <taxon>Bacillati</taxon>
        <taxon>Cyanobacteriota</taxon>
        <taxon>Cyanophyceae</taxon>
        <taxon>Coleofasciculales</taxon>
        <taxon>Coleofasciculaceae</taxon>
        <taxon>Coleofasciculus</taxon>
    </lineage>
</organism>
<dbReference type="eggNOG" id="COG0719">
    <property type="taxonomic scope" value="Bacteria"/>
</dbReference>
<dbReference type="InterPro" id="IPR045595">
    <property type="entry name" value="SufBD_N"/>
</dbReference>
<sequence>MSIQLSAKPEISYLKALLDQCRQDEPIVGGQLNATIGQLRDQAAAIVEELAMPTRRDEEWRFTDLSPLLAVNFQGVEAFFEQFLQHLDLTSLTLPETPDSRLVFVNGVYAPDLSSVRGLPEGVYVGNLAGLPNAYQERIPNYLGKQQAASDVFAALNTSGLTDAAVVWIPKATIVETPIHLLFISTTDDVPVICQPRCLVVAEPGSVVNLIEHYAANVEGCPDIPVNRPYFNNQVTEIWIEDDAQVIHTRNQREAIDGFHIGKTAVTQARNSRYTCNAISLGARLSRHNLEIVQTGEATETTLKGLTMIGGEQVADTHSAVLLNHPHGMTNQLHKCIIDDRAHGVFNGKVFVPQAAQFTNAAQLNRNLLLSAKARVNTKPQLEITADQVKCSHGATVSQLDPEDVFYLQSRGLNETNARNLLIDAFVAEILQRIPVDSLRQRLSQCAMCRTM</sequence>
<protein>
    <submittedName>
        <fullName evidence="4">FeS assembly protein SufD</fullName>
    </submittedName>
</protein>